<proteinExistence type="predicted"/>
<evidence type="ECO:0000313" key="2">
    <source>
        <dbReference type="Proteomes" id="UP000077013"/>
    </source>
</evidence>
<dbReference type="STRING" id="1763537.ULVI_02395"/>
<keyword evidence="2" id="KW-1185">Reference proteome</keyword>
<dbReference type="AlphaFoldDB" id="A0A167IGC7"/>
<comment type="caution">
    <text evidence="1">The sequence shown here is derived from an EMBL/GenBank/DDBJ whole genome shotgun (WGS) entry which is preliminary data.</text>
</comment>
<dbReference type="Pfam" id="PF04299">
    <property type="entry name" value="FMN_bind_2"/>
    <property type="match status" value="1"/>
</dbReference>
<dbReference type="Gene3D" id="2.30.110.10">
    <property type="entry name" value="Electron Transport, Fmn-binding Protein, Chain A"/>
    <property type="match status" value="1"/>
</dbReference>
<dbReference type="PIRSF" id="PIRSF010372">
    <property type="entry name" value="PaiB"/>
    <property type="match status" value="1"/>
</dbReference>
<organism evidence="1 2">
    <name type="scientific">Cochleicola gelatinilyticus</name>
    <dbReference type="NCBI Taxonomy" id="1763537"/>
    <lineage>
        <taxon>Bacteria</taxon>
        <taxon>Pseudomonadati</taxon>
        <taxon>Bacteroidota</taxon>
        <taxon>Flavobacteriia</taxon>
        <taxon>Flavobacteriales</taxon>
        <taxon>Flavobacteriaceae</taxon>
        <taxon>Cochleicola</taxon>
    </lineage>
</organism>
<accession>A0A167IGC7</accession>
<dbReference type="PANTHER" id="PTHR35802:SF1">
    <property type="entry name" value="PROTEASE SYNTHASE AND SPORULATION PROTEIN PAI 2"/>
    <property type="match status" value="1"/>
</dbReference>
<evidence type="ECO:0000313" key="1">
    <source>
        <dbReference type="EMBL" id="OAB79625.1"/>
    </source>
</evidence>
<dbReference type="Proteomes" id="UP000077013">
    <property type="component" value="Unassembled WGS sequence"/>
</dbReference>
<dbReference type="InterPro" id="IPR007396">
    <property type="entry name" value="TR_PAI2-type"/>
</dbReference>
<protein>
    <submittedName>
        <fullName evidence="1">Transcriptional regulator</fullName>
    </submittedName>
</protein>
<dbReference type="InterPro" id="IPR012349">
    <property type="entry name" value="Split_barrel_FMN-bd"/>
</dbReference>
<dbReference type="OrthoDB" id="9794948at2"/>
<dbReference type="SUPFAM" id="SSF50475">
    <property type="entry name" value="FMN-binding split barrel"/>
    <property type="match status" value="1"/>
</dbReference>
<dbReference type="PANTHER" id="PTHR35802">
    <property type="entry name" value="PROTEASE SYNTHASE AND SPORULATION PROTEIN PAI 2"/>
    <property type="match status" value="1"/>
</dbReference>
<gene>
    <name evidence="1" type="ORF">ULVI_02395</name>
</gene>
<name>A0A167IGC7_9FLAO</name>
<sequence length="198" mass="22819">MYPPPHHQSEDIQKMIEVVKQFPLAMLVTASEGTPFITHIPVIYNSESNKLVAHIDRSNPQVASLVNGANATVVFKGPDAYISPSIYTTEQLPTWNYLLVHVTGTIRLLHDPNVAKETMVVMTDFLEAPDYKYQLQKEDPKMDRLVHYIQAFEIENLSWEGKFKLSQDKNPEDFKRAKEALIRKNTESIRNFIETIYR</sequence>
<reference evidence="1 2" key="1">
    <citation type="submission" date="2016-02" db="EMBL/GenBank/DDBJ databases">
        <title>Ulvibacter sp. LPB0005, isolated from Thais luteostoma.</title>
        <authorList>
            <person name="Shin S.-K."/>
            <person name="Yi H."/>
        </authorList>
    </citation>
    <scope>NUCLEOTIDE SEQUENCE [LARGE SCALE GENOMIC DNA]</scope>
    <source>
        <strain evidence="1 2">LPB0005</strain>
    </source>
</reference>
<dbReference type="EMBL" id="LRXL01000026">
    <property type="protein sequence ID" value="OAB79625.1"/>
    <property type="molecule type" value="Genomic_DNA"/>
</dbReference>